<dbReference type="SUPFAM" id="SSF54695">
    <property type="entry name" value="POZ domain"/>
    <property type="match status" value="1"/>
</dbReference>
<reference evidence="4" key="2">
    <citation type="submission" date="2025-08" db="UniProtKB">
        <authorList>
            <consortium name="RefSeq"/>
        </authorList>
    </citation>
    <scope>IDENTIFICATION</scope>
    <source>
        <tissue evidence="4">Leaf</tissue>
    </source>
</reference>
<dbReference type="InterPro" id="IPR011333">
    <property type="entry name" value="SKP1/BTB/POZ_sf"/>
</dbReference>
<dbReference type="RefSeq" id="XP_010465341.1">
    <property type="nucleotide sequence ID" value="XM_010467039.2"/>
</dbReference>
<organism evidence="3 4">
    <name type="scientific">Camelina sativa</name>
    <name type="common">False flax</name>
    <name type="synonym">Myagrum sativum</name>
    <dbReference type="NCBI Taxonomy" id="90675"/>
    <lineage>
        <taxon>Eukaryota</taxon>
        <taxon>Viridiplantae</taxon>
        <taxon>Streptophyta</taxon>
        <taxon>Embryophyta</taxon>
        <taxon>Tracheophyta</taxon>
        <taxon>Spermatophyta</taxon>
        <taxon>Magnoliopsida</taxon>
        <taxon>eudicotyledons</taxon>
        <taxon>Gunneridae</taxon>
        <taxon>Pentapetalae</taxon>
        <taxon>rosids</taxon>
        <taxon>malvids</taxon>
        <taxon>Brassicales</taxon>
        <taxon>Brassicaceae</taxon>
        <taxon>Camelineae</taxon>
        <taxon>Camelina</taxon>
    </lineage>
</organism>
<accession>A0ABM0W3Y3</accession>
<dbReference type="InterPro" id="IPR043454">
    <property type="entry name" value="NPH3/RPT2-like"/>
</dbReference>
<dbReference type="GeneID" id="104745721"/>
<feature type="domain" description="BTB" evidence="2">
    <location>
        <begin position="28"/>
        <end position="98"/>
    </location>
</feature>
<name>A0ABM0W3Y3_CAMSA</name>
<comment type="pathway">
    <text evidence="1">Protein modification; protein ubiquitination.</text>
</comment>
<evidence type="ECO:0000256" key="1">
    <source>
        <dbReference type="ARBA" id="ARBA00004906"/>
    </source>
</evidence>
<evidence type="ECO:0000313" key="4">
    <source>
        <dbReference type="RefSeq" id="XP_010465341.1"/>
    </source>
</evidence>
<dbReference type="InterPro" id="IPR000210">
    <property type="entry name" value="BTB/POZ_dom"/>
</dbReference>
<gene>
    <name evidence="4" type="primary">LOC104745721</name>
</gene>
<keyword evidence="3" id="KW-1185">Reference proteome</keyword>
<dbReference type="Gene3D" id="3.30.710.10">
    <property type="entry name" value="Potassium Channel Kv1.1, Chain A"/>
    <property type="match status" value="1"/>
</dbReference>
<sequence>MACMKLGSKSDAFQRQGQAWFCTTGLPSDIVVEVGEMSFHLHKFPLLSRSGVMERRTAEASKEGDDKCLIEISDLPGGDKMFELVTKFCYGVKLELTASNMSVKLCKH</sequence>
<proteinExistence type="predicted"/>
<dbReference type="PROSITE" id="PS50097">
    <property type="entry name" value="BTB"/>
    <property type="match status" value="1"/>
</dbReference>
<protein>
    <submittedName>
        <fullName evidence="4">BTB/POZ domain-containing protein At1g30440</fullName>
    </submittedName>
</protein>
<dbReference type="Pfam" id="PF00651">
    <property type="entry name" value="BTB"/>
    <property type="match status" value="1"/>
</dbReference>
<evidence type="ECO:0000313" key="3">
    <source>
        <dbReference type="Proteomes" id="UP000694864"/>
    </source>
</evidence>
<reference evidence="3" key="1">
    <citation type="journal article" date="2014" name="Nat. Commun.">
        <title>The emerging biofuel crop Camelina sativa retains a highly undifferentiated hexaploid genome structure.</title>
        <authorList>
            <person name="Kagale S."/>
            <person name="Koh C."/>
            <person name="Nixon J."/>
            <person name="Bollina V."/>
            <person name="Clarke W.E."/>
            <person name="Tuteja R."/>
            <person name="Spillane C."/>
            <person name="Robinson S.J."/>
            <person name="Links M.G."/>
            <person name="Clarke C."/>
            <person name="Higgins E.E."/>
            <person name="Huebert T."/>
            <person name="Sharpe A.G."/>
            <person name="Parkin I.A."/>
        </authorList>
    </citation>
    <scope>NUCLEOTIDE SEQUENCE [LARGE SCALE GENOMIC DNA]</scope>
    <source>
        <strain evidence="3">cv. DH55</strain>
    </source>
</reference>
<evidence type="ECO:0000259" key="2">
    <source>
        <dbReference type="PROSITE" id="PS50097"/>
    </source>
</evidence>
<dbReference type="PANTHER" id="PTHR32370">
    <property type="entry name" value="OS12G0117600 PROTEIN"/>
    <property type="match status" value="1"/>
</dbReference>
<dbReference type="Proteomes" id="UP000694864">
    <property type="component" value="Chromosome 15"/>
</dbReference>